<gene>
    <name evidence="2" type="ORF">K491DRAFT_694956</name>
</gene>
<keyword evidence="1" id="KW-1133">Transmembrane helix</keyword>
<keyword evidence="3" id="KW-1185">Reference proteome</keyword>
<feature type="transmembrane region" description="Helical" evidence="1">
    <location>
        <begin position="12"/>
        <end position="35"/>
    </location>
</feature>
<dbReference type="AlphaFoldDB" id="A0A6A6T1Z0"/>
<feature type="transmembrane region" description="Helical" evidence="1">
    <location>
        <begin position="105"/>
        <end position="127"/>
    </location>
</feature>
<sequence>MNFKTILNLSLVSAVFFLILTLTDVILTVAGWIFGDWFVYRIVSFVGKDGERFSNILIFYITSPTDACVVASTIGMAAAIVSIIAWTRVKKSEMDLDFNMPRRRFWLGFVIFSATATFSSAMAAFILHYTAVGSEDHGCNVVPDGKGGATYYCTRTSAACDLMPTWKTIIPNTDPKRGHIDTFCNLSQATKWFQLILAFTCLIVMGLFSWHAYVRRQTRYMRVMNTKAIPYEETV</sequence>
<dbReference type="EMBL" id="MU004386">
    <property type="protein sequence ID" value="KAF2653151.1"/>
    <property type="molecule type" value="Genomic_DNA"/>
</dbReference>
<proteinExistence type="predicted"/>
<dbReference type="Proteomes" id="UP000799324">
    <property type="component" value="Unassembled WGS sequence"/>
</dbReference>
<dbReference type="OrthoDB" id="3746964at2759"/>
<name>A0A6A6T1Z0_9PLEO</name>
<organism evidence="2 3">
    <name type="scientific">Lophiostoma macrostomum CBS 122681</name>
    <dbReference type="NCBI Taxonomy" id="1314788"/>
    <lineage>
        <taxon>Eukaryota</taxon>
        <taxon>Fungi</taxon>
        <taxon>Dikarya</taxon>
        <taxon>Ascomycota</taxon>
        <taxon>Pezizomycotina</taxon>
        <taxon>Dothideomycetes</taxon>
        <taxon>Pleosporomycetidae</taxon>
        <taxon>Pleosporales</taxon>
        <taxon>Lophiostomataceae</taxon>
        <taxon>Lophiostoma</taxon>
    </lineage>
</organism>
<protein>
    <submittedName>
        <fullName evidence="2">Uncharacterized protein</fullName>
    </submittedName>
</protein>
<evidence type="ECO:0000313" key="3">
    <source>
        <dbReference type="Proteomes" id="UP000799324"/>
    </source>
</evidence>
<evidence type="ECO:0000256" key="1">
    <source>
        <dbReference type="SAM" id="Phobius"/>
    </source>
</evidence>
<keyword evidence="1" id="KW-0812">Transmembrane</keyword>
<keyword evidence="1" id="KW-0472">Membrane</keyword>
<accession>A0A6A6T1Z0</accession>
<feature type="transmembrane region" description="Helical" evidence="1">
    <location>
        <begin position="192"/>
        <end position="214"/>
    </location>
</feature>
<evidence type="ECO:0000313" key="2">
    <source>
        <dbReference type="EMBL" id="KAF2653151.1"/>
    </source>
</evidence>
<reference evidence="2" key="1">
    <citation type="journal article" date="2020" name="Stud. Mycol.">
        <title>101 Dothideomycetes genomes: a test case for predicting lifestyles and emergence of pathogens.</title>
        <authorList>
            <person name="Haridas S."/>
            <person name="Albert R."/>
            <person name="Binder M."/>
            <person name="Bloem J."/>
            <person name="Labutti K."/>
            <person name="Salamov A."/>
            <person name="Andreopoulos B."/>
            <person name="Baker S."/>
            <person name="Barry K."/>
            <person name="Bills G."/>
            <person name="Bluhm B."/>
            <person name="Cannon C."/>
            <person name="Castanera R."/>
            <person name="Culley D."/>
            <person name="Daum C."/>
            <person name="Ezra D."/>
            <person name="Gonzalez J."/>
            <person name="Henrissat B."/>
            <person name="Kuo A."/>
            <person name="Liang C."/>
            <person name="Lipzen A."/>
            <person name="Lutzoni F."/>
            <person name="Magnuson J."/>
            <person name="Mondo S."/>
            <person name="Nolan M."/>
            <person name="Ohm R."/>
            <person name="Pangilinan J."/>
            <person name="Park H.-J."/>
            <person name="Ramirez L."/>
            <person name="Alfaro M."/>
            <person name="Sun H."/>
            <person name="Tritt A."/>
            <person name="Yoshinaga Y."/>
            <person name="Zwiers L.-H."/>
            <person name="Turgeon B."/>
            <person name="Goodwin S."/>
            <person name="Spatafora J."/>
            <person name="Crous P."/>
            <person name="Grigoriev I."/>
        </authorList>
    </citation>
    <scope>NUCLEOTIDE SEQUENCE</scope>
    <source>
        <strain evidence="2">CBS 122681</strain>
    </source>
</reference>
<feature type="transmembrane region" description="Helical" evidence="1">
    <location>
        <begin position="55"/>
        <end position="84"/>
    </location>
</feature>